<reference evidence="2" key="1">
    <citation type="submission" date="2021-12" db="EMBL/GenBank/DDBJ databases">
        <authorList>
            <person name="King R."/>
        </authorList>
    </citation>
    <scope>NUCLEOTIDE SEQUENCE</scope>
</reference>
<gene>
    <name evidence="2" type="ORF">MELIAE_LOCUS2605</name>
</gene>
<evidence type="ECO:0000313" key="2">
    <source>
        <dbReference type="EMBL" id="CAH0549474.1"/>
    </source>
</evidence>
<dbReference type="EMBL" id="OV121142">
    <property type="protein sequence ID" value="CAH0549474.1"/>
    <property type="molecule type" value="Genomic_DNA"/>
</dbReference>
<dbReference type="OrthoDB" id="8195288at2759"/>
<accession>A0A9P0ATV0</accession>
<sequence length="501" mass="56598">MAIATLLLREESTTSLSSIAEKSQSKKPPFLEYELNLNDHHLELILTSNSERILKSTSSDEGFESDIDSLSIVSSDDSFTNVTAVKSEIDSANGGSSSESDTDSKNDGTVLRLTNACKESYNLVNILCYTDVKYPDILVFVIRNVTYVFRFATLAKLQNFYANFTAVKAVANQKAYNKNFPAKFNLLQRTDNNGITHIEITKSNEGPSSIISINTPEDRLQLQNNSSGRVKDVNTRQRQESRVLELEKSSSSDNILKQNLVKTKDDTLRKVWGSADDLLDTPKRPERRRKMKGKAPLPPTQKTTLENQSIYSGQFVRVNVNFDVLKDDKNRLVIKSTCDEPHPKKLQNFKPTLSNFLRAKPEPKVVPDSSWTNSVPRLLKKPKSKSDTRQFIPMAYRYIDTTQNYPTSYTIPKNYPQYPYASGFSSIGRKSSNSLNLNNRLFGLSSKLRDFSGHEVRNEEKWSTSESATNTNLKSVIKKEDTKKKNDKKVTFSAYTTVQVV</sequence>
<evidence type="ECO:0000313" key="3">
    <source>
        <dbReference type="Proteomes" id="UP001154078"/>
    </source>
</evidence>
<name>A0A9P0ATV0_BRAAE</name>
<evidence type="ECO:0000256" key="1">
    <source>
        <dbReference type="SAM" id="MobiDB-lite"/>
    </source>
</evidence>
<keyword evidence="3" id="KW-1185">Reference proteome</keyword>
<dbReference type="Proteomes" id="UP001154078">
    <property type="component" value="Chromosome 11"/>
</dbReference>
<proteinExistence type="predicted"/>
<protein>
    <submittedName>
        <fullName evidence="2">Uncharacterized protein</fullName>
    </submittedName>
</protein>
<dbReference type="AlphaFoldDB" id="A0A9P0ATV0"/>
<feature type="region of interest" description="Disordered" evidence="1">
    <location>
        <begin position="277"/>
        <end position="302"/>
    </location>
</feature>
<organism evidence="2 3">
    <name type="scientific">Brassicogethes aeneus</name>
    <name type="common">Rape pollen beetle</name>
    <name type="synonym">Meligethes aeneus</name>
    <dbReference type="NCBI Taxonomy" id="1431903"/>
    <lineage>
        <taxon>Eukaryota</taxon>
        <taxon>Metazoa</taxon>
        <taxon>Ecdysozoa</taxon>
        <taxon>Arthropoda</taxon>
        <taxon>Hexapoda</taxon>
        <taxon>Insecta</taxon>
        <taxon>Pterygota</taxon>
        <taxon>Neoptera</taxon>
        <taxon>Endopterygota</taxon>
        <taxon>Coleoptera</taxon>
        <taxon>Polyphaga</taxon>
        <taxon>Cucujiformia</taxon>
        <taxon>Nitidulidae</taxon>
        <taxon>Meligethinae</taxon>
        <taxon>Brassicogethes</taxon>
    </lineage>
</organism>